<keyword evidence="1" id="KW-0723">Serine/threonine-protein kinase</keyword>
<keyword evidence="2" id="KW-0808">Transferase</keyword>
<name>A0AAP0PZ61_9MAGN</name>
<dbReference type="SUPFAM" id="SSF56112">
    <property type="entry name" value="Protein kinase-like (PK-like)"/>
    <property type="match status" value="1"/>
</dbReference>
<proteinExistence type="predicted"/>
<dbReference type="AlphaFoldDB" id="A0AAP0PZ61"/>
<evidence type="ECO:0000256" key="3">
    <source>
        <dbReference type="ARBA" id="ARBA00022741"/>
    </source>
</evidence>
<keyword evidence="4" id="KW-0418">Kinase</keyword>
<reference evidence="6 7" key="1">
    <citation type="submission" date="2024-01" db="EMBL/GenBank/DDBJ databases">
        <title>Genome assemblies of Stephania.</title>
        <authorList>
            <person name="Yang L."/>
        </authorList>
    </citation>
    <scope>NUCLEOTIDE SEQUENCE [LARGE SCALE GENOMIC DNA]</scope>
    <source>
        <strain evidence="6">JXDWG</strain>
        <tissue evidence="6">Leaf</tissue>
    </source>
</reference>
<dbReference type="GO" id="GO:0005524">
    <property type="term" value="F:ATP binding"/>
    <property type="evidence" value="ECO:0007669"/>
    <property type="project" value="UniProtKB-KW"/>
</dbReference>
<dbReference type="PANTHER" id="PTHR43895">
    <property type="entry name" value="CALCIUM/CALMODULIN-DEPENDENT PROTEIN KINASE KINASE-RELATED"/>
    <property type="match status" value="1"/>
</dbReference>
<comment type="caution">
    <text evidence="6">The sequence shown here is derived from an EMBL/GenBank/DDBJ whole genome shotgun (WGS) entry which is preliminary data.</text>
</comment>
<evidence type="ECO:0000256" key="5">
    <source>
        <dbReference type="ARBA" id="ARBA00022840"/>
    </source>
</evidence>
<evidence type="ECO:0000313" key="7">
    <source>
        <dbReference type="Proteomes" id="UP001419268"/>
    </source>
</evidence>
<dbReference type="GO" id="GO:0007165">
    <property type="term" value="P:signal transduction"/>
    <property type="evidence" value="ECO:0007669"/>
    <property type="project" value="TreeGrafter"/>
</dbReference>
<dbReference type="Proteomes" id="UP001419268">
    <property type="component" value="Unassembled WGS sequence"/>
</dbReference>
<dbReference type="GO" id="GO:0004674">
    <property type="term" value="F:protein serine/threonine kinase activity"/>
    <property type="evidence" value="ECO:0007669"/>
    <property type="project" value="UniProtKB-KW"/>
</dbReference>
<keyword evidence="5" id="KW-0067">ATP-binding</keyword>
<dbReference type="InterPro" id="IPR011009">
    <property type="entry name" value="Kinase-like_dom_sf"/>
</dbReference>
<dbReference type="PANTHER" id="PTHR43895:SF65">
    <property type="entry name" value="CBL-INTERACTING PROTEIN KINASE 21"/>
    <property type="match status" value="1"/>
</dbReference>
<gene>
    <name evidence="6" type="ORF">Scep_004505</name>
</gene>
<accession>A0AAP0PZ61</accession>
<dbReference type="EMBL" id="JBBNAG010000002">
    <property type="protein sequence ID" value="KAK9157931.1"/>
    <property type="molecule type" value="Genomic_DNA"/>
</dbReference>
<evidence type="ECO:0000313" key="6">
    <source>
        <dbReference type="EMBL" id="KAK9157931.1"/>
    </source>
</evidence>
<organism evidence="6 7">
    <name type="scientific">Stephania cephalantha</name>
    <dbReference type="NCBI Taxonomy" id="152367"/>
    <lineage>
        <taxon>Eukaryota</taxon>
        <taxon>Viridiplantae</taxon>
        <taxon>Streptophyta</taxon>
        <taxon>Embryophyta</taxon>
        <taxon>Tracheophyta</taxon>
        <taxon>Spermatophyta</taxon>
        <taxon>Magnoliopsida</taxon>
        <taxon>Ranunculales</taxon>
        <taxon>Menispermaceae</taxon>
        <taxon>Menispermoideae</taxon>
        <taxon>Cissampelideae</taxon>
        <taxon>Stephania</taxon>
    </lineage>
</organism>
<evidence type="ECO:0000256" key="1">
    <source>
        <dbReference type="ARBA" id="ARBA00022527"/>
    </source>
</evidence>
<protein>
    <submittedName>
        <fullName evidence="6">Uncharacterized protein</fullName>
    </submittedName>
</protein>
<evidence type="ECO:0000256" key="2">
    <source>
        <dbReference type="ARBA" id="ARBA00022679"/>
    </source>
</evidence>
<dbReference type="Gene3D" id="1.10.510.10">
    <property type="entry name" value="Transferase(Phosphotransferase) domain 1"/>
    <property type="match status" value="1"/>
</dbReference>
<keyword evidence="3" id="KW-0547">Nucleotide-binding</keyword>
<keyword evidence="7" id="KW-1185">Reference proteome</keyword>
<evidence type="ECO:0000256" key="4">
    <source>
        <dbReference type="ARBA" id="ARBA00022777"/>
    </source>
</evidence>
<sequence length="106" mass="12211">MYVIQATKGKTNIPSWLSPGAQNLIMRILDPNPATRITIAEIKEDGWFNQDYIPSTNHDNEELEDDFQIKDNVTTLIHPSHYLVELNKSHEDSSLYRQLCAKLLKD</sequence>